<keyword evidence="1" id="KW-0285">Flavoprotein</keyword>
<dbReference type="EMBL" id="CP021255">
    <property type="protein sequence ID" value="AVD70559.1"/>
    <property type="molecule type" value="Genomic_DNA"/>
</dbReference>
<evidence type="ECO:0000256" key="1">
    <source>
        <dbReference type="ARBA" id="ARBA00022630"/>
    </source>
</evidence>
<dbReference type="RefSeq" id="WP_104935857.1">
    <property type="nucleotide sequence ID" value="NZ_CP021255.1"/>
</dbReference>
<dbReference type="SUPFAM" id="SSF52218">
    <property type="entry name" value="Flavoproteins"/>
    <property type="match status" value="1"/>
</dbReference>
<dbReference type="Proteomes" id="UP000239867">
    <property type="component" value="Chromosome"/>
</dbReference>
<dbReference type="AlphaFoldDB" id="A0A2L1GLL0"/>
<evidence type="ECO:0000313" key="5">
    <source>
        <dbReference type="Proteomes" id="UP000239867"/>
    </source>
</evidence>
<gene>
    <name evidence="4" type="ORF">CAY53_02915</name>
</gene>
<dbReference type="OrthoDB" id="6398207at2"/>
<organism evidence="4 5">
    <name type="scientific">Desulfobulbus oralis</name>
    <dbReference type="NCBI Taxonomy" id="1986146"/>
    <lineage>
        <taxon>Bacteria</taxon>
        <taxon>Pseudomonadati</taxon>
        <taxon>Thermodesulfobacteriota</taxon>
        <taxon>Desulfobulbia</taxon>
        <taxon>Desulfobulbales</taxon>
        <taxon>Desulfobulbaceae</taxon>
        <taxon>Desulfobulbus</taxon>
    </lineage>
</organism>
<dbReference type="Pfam" id="PF03358">
    <property type="entry name" value="FMN_red"/>
    <property type="match status" value="1"/>
</dbReference>
<keyword evidence="2" id="KW-0288">FMN</keyword>
<dbReference type="InterPro" id="IPR029039">
    <property type="entry name" value="Flavoprotein-like_sf"/>
</dbReference>
<evidence type="ECO:0000259" key="3">
    <source>
        <dbReference type="Pfam" id="PF03358"/>
    </source>
</evidence>
<dbReference type="PANTHER" id="PTHR43278">
    <property type="entry name" value="NAD(P)H-DEPENDENT FMN-CONTAINING OXIDOREDUCTASE YWQN-RELATED"/>
    <property type="match status" value="1"/>
</dbReference>
<dbReference type="Gene3D" id="3.40.50.360">
    <property type="match status" value="1"/>
</dbReference>
<sequence>MKKVLGINASPRKNWNTAQAVGKALEGATAVGAETKMIHLYSLNFKGCSSCFACKLLHNNAEICVLKDDLQPILVEVMQSDVLILGTPIYFSNIESSMIAFFERLLFMNSTYNQNEISKFKGKIASGLICTMNVDAQIMEEFGYHAIIKNYVKYLGMLLHGPSEWMTINDTLQFKDYSQYMHGMFDPESKKRVHEQQFPRDLEKAYQLGLRLAKA</sequence>
<keyword evidence="5" id="KW-1185">Reference proteome</keyword>
<reference evidence="4" key="1">
    <citation type="submission" date="2017-05" db="EMBL/GenBank/DDBJ databases">
        <authorList>
            <person name="Song R."/>
            <person name="Chenine A.L."/>
            <person name="Ruprecht R.M."/>
        </authorList>
    </citation>
    <scope>NUCLEOTIDE SEQUENCE</scope>
    <source>
        <strain evidence="4">ORNL</strain>
    </source>
</reference>
<proteinExistence type="predicted"/>
<dbReference type="InterPro" id="IPR051796">
    <property type="entry name" value="ISF_SsuE-like"/>
</dbReference>
<reference evidence="4" key="2">
    <citation type="journal article" date="2018" name="MBio">
        <title>Insights into the evolution of host association through the isolation and characterization of a novel human periodontal pathobiont, Desulfobulbus oralis.</title>
        <authorList>
            <person name="Cross K.L."/>
            <person name="Chirania P."/>
            <person name="Xiong W."/>
            <person name="Beall C.J."/>
            <person name="Elkins J.G."/>
            <person name="Giannone R.J."/>
            <person name="Griffen A.L."/>
            <person name="Guss A.M."/>
            <person name="Hettich R.L."/>
            <person name="Joshi S.S."/>
            <person name="Mokrzan E.M."/>
            <person name="Martin R.K."/>
            <person name="Zhulin I.B."/>
            <person name="Leys E.J."/>
            <person name="Podar M."/>
        </authorList>
    </citation>
    <scope>NUCLEOTIDE SEQUENCE [LARGE SCALE GENOMIC DNA]</scope>
    <source>
        <strain evidence="4">ORNL</strain>
    </source>
</reference>
<dbReference type="InterPro" id="IPR005025">
    <property type="entry name" value="FMN_Rdtase-like_dom"/>
</dbReference>
<protein>
    <recommendedName>
        <fullName evidence="3">NADPH-dependent FMN reductase-like domain-containing protein</fullName>
    </recommendedName>
</protein>
<evidence type="ECO:0000256" key="2">
    <source>
        <dbReference type="ARBA" id="ARBA00022643"/>
    </source>
</evidence>
<name>A0A2L1GLL0_9BACT</name>
<dbReference type="PANTHER" id="PTHR43278:SF2">
    <property type="entry name" value="IRON-SULFUR FLAVOPROTEIN"/>
    <property type="match status" value="1"/>
</dbReference>
<feature type="domain" description="NADPH-dependent FMN reductase-like" evidence="3">
    <location>
        <begin position="3"/>
        <end position="126"/>
    </location>
</feature>
<accession>A0A2L1GLL0</accession>
<dbReference type="KEGG" id="deo:CAY53_02915"/>
<dbReference type="GO" id="GO:0016491">
    <property type="term" value="F:oxidoreductase activity"/>
    <property type="evidence" value="ECO:0007669"/>
    <property type="project" value="InterPro"/>
</dbReference>
<evidence type="ECO:0000313" key="4">
    <source>
        <dbReference type="EMBL" id="AVD70559.1"/>
    </source>
</evidence>